<proteinExistence type="inferred from homology"/>
<keyword evidence="2" id="KW-1277">Toxin-antitoxin system</keyword>
<evidence type="ECO:0000256" key="7">
    <source>
        <dbReference type="ARBA" id="ARBA00023016"/>
    </source>
</evidence>
<name>A0A2M6WVV3_9BACT</name>
<gene>
    <name evidence="8" type="ORF">COT82_00455</name>
</gene>
<dbReference type="InterPro" id="IPR012933">
    <property type="entry name" value="HicA_mRNA_interferase"/>
</dbReference>
<evidence type="ECO:0000256" key="4">
    <source>
        <dbReference type="ARBA" id="ARBA00022759"/>
    </source>
</evidence>
<protein>
    <recommendedName>
        <fullName evidence="10">Type II toxin-antitoxin system HicA family toxin</fullName>
    </recommendedName>
</protein>
<dbReference type="EMBL" id="PFAA01000013">
    <property type="protein sequence ID" value="PIT96939.1"/>
    <property type="molecule type" value="Genomic_DNA"/>
</dbReference>
<evidence type="ECO:0000313" key="9">
    <source>
        <dbReference type="Proteomes" id="UP000230481"/>
    </source>
</evidence>
<comment type="caution">
    <text evidence="8">The sequence shown here is derived from an EMBL/GenBank/DDBJ whole genome shotgun (WGS) entry which is preliminary data.</text>
</comment>
<dbReference type="Gene3D" id="3.30.920.30">
    <property type="entry name" value="Hypothetical protein"/>
    <property type="match status" value="1"/>
</dbReference>
<keyword evidence="3" id="KW-0540">Nuclease</keyword>
<keyword evidence="7" id="KW-0346">Stress response</keyword>
<dbReference type="GO" id="GO:0016787">
    <property type="term" value="F:hydrolase activity"/>
    <property type="evidence" value="ECO:0007669"/>
    <property type="project" value="UniProtKB-KW"/>
</dbReference>
<dbReference type="GO" id="GO:0004519">
    <property type="term" value="F:endonuclease activity"/>
    <property type="evidence" value="ECO:0007669"/>
    <property type="project" value="UniProtKB-KW"/>
</dbReference>
<dbReference type="SUPFAM" id="SSF54786">
    <property type="entry name" value="YcfA/nrd intein domain"/>
    <property type="match status" value="1"/>
</dbReference>
<accession>A0A2M6WVV3</accession>
<keyword evidence="4" id="KW-0255">Endonuclease</keyword>
<dbReference type="Proteomes" id="UP000230481">
    <property type="component" value="Unassembled WGS sequence"/>
</dbReference>
<dbReference type="GO" id="GO:0003729">
    <property type="term" value="F:mRNA binding"/>
    <property type="evidence" value="ECO:0007669"/>
    <property type="project" value="InterPro"/>
</dbReference>
<evidence type="ECO:0000313" key="8">
    <source>
        <dbReference type="EMBL" id="PIT96939.1"/>
    </source>
</evidence>
<evidence type="ECO:0000256" key="6">
    <source>
        <dbReference type="ARBA" id="ARBA00022884"/>
    </source>
</evidence>
<sequence length="76" mass="9111">MPKLKPISWKKFESFLFYVGCCYERKKGDHRIYGRSDLKRPVVFPEDKEIPVFIIRNNLRVLGISHNEFLNILEKL</sequence>
<evidence type="ECO:0000256" key="5">
    <source>
        <dbReference type="ARBA" id="ARBA00022801"/>
    </source>
</evidence>
<reference evidence="9" key="1">
    <citation type="submission" date="2017-09" db="EMBL/GenBank/DDBJ databases">
        <title>Depth-based differentiation of microbial function through sediment-hosted aquifers and enrichment of novel symbionts in the deep terrestrial subsurface.</title>
        <authorList>
            <person name="Probst A.J."/>
            <person name="Ladd B."/>
            <person name="Jarett J.K."/>
            <person name="Geller-Mcgrath D.E."/>
            <person name="Sieber C.M.K."/>
            <person name="Emerson J.B."/>
            <person name="Anantharaman K."/>
            <person name="Thomas B.C."/>
            <person name="Malmstrom R."/>
            <person name="Stieglmeier M."/>
            <person name="Klingl A."/>
            <person name="Woyke T."/>
            <person name="Ryan C.M."/>
            <person name="Banfield J.F."/>
        </authorList>
    </citation>
    <scope>NUCLEOTIDE SEQUENCE [LARGE SCALE GENOMIC DNA]</scope>
</reference>
<dbReference type="InterPro" id="IPR038570">
    <property type="entry name" value="HicA_sf"/>
</dbReference>
<keyword evidence="5" id="KW-0378">Hydrolase</keyword>
<dbReference type="AlphaFoldDB" id="A0A2M6WVV3"/>
<dbReference type="Pfam" id="PF07927">
    <property type="entry name" value="HicA_toxin"/>
    <property type="match status" value="1"/>
</dbReference>
<comment type="similarity">
    <text evidence="1">Belongs to the HicA mRNA interferase family.</text>
</comment>
<evidence type="ECO:0000256" key="1">
    <source>
        <dbReference type="ARBA" id="ARBA00006620"/>
    </source>
</evidence>
<evidence type="ECO:0000256" key="2">
    <source>
        <dbReference type="ARBA" id="ARBA00022649"/>
    </source>
</evidence>
<organism evidence="8 9">
    <name type="scientific">Candidatus Campbellbacteria bacterium CG10_big_fil_rev_8_21_14_0_10_35_52</name>
    <dbReference type="NCBI Taxonomy" id="1974527"/>
    <lineage>
        <taxon>Bacteria</taxon>
        <taxon>Candidatus Campbelliibacteriota</taxon>
    </lineage>
</organism>
<evidence type="ECO:0008006" key="10">
    <source>
        <dbReference type="Google" id="ProtNLM"/>
    </source>
</evidence>
<keyword evidence="6" id="KW-0694">RNA-binding</keyword>
<evidence type="ECO:0000256" key="3">
    <source>
        <dbReference type="ARBA" id="ARBA00022722"/>
    </source>
</evidence>